<dbReference type="RefSeq" id="WP_034241597.1">
    <property type="nucleotide sequence ID" value="NZ_AQRA01000004.1"/>
</dbReference>
<feature type="chain" id="PRO_5001511969" description="PKD domain-containing protein" evidence="1">
    <location>
        <begin position="24"/>
        <end position="233"/>
    </location>
</feature>
<evidence type="ECO:0008006" key="4">
    <source>
        <dbReference type="Google" id="ProtNLM"/>
    </source>
</evidence>
<comment type="caution">
    <text evidence="2">The sequence shown here is derived from an EMBL/GenBank/DDBJ whole genome shotgun (WGS) entry which is preliminary data.</text>
</comment>
<sequence>MKKTIFKVITMVMLATFISSCESDDGTFDSLEGESKNISVEASTIDNSTTKAANGCHNWSIKRYEGPMWMDFRTRKVYPYVNTITIAEANCDGTWAATGGFKIIDNTHNKRTVRVKRINKNEGKLFFITGDGRYSVLTFDAFIYPDTTPPTVSCPTSEHTKMGQSFSKYVTASNYDEKYTYNWTVVNKGNTYYGTGSSIRLRGFGNFNVTLTVTLDGCTAQTRTQNFHVNIGR</sequence>
<evidence type="ECO:0000256" key="1">
    <source>
        <dbReference type="SAM" id="SignalP"/>
    </source>
</evidence>
<dbReference type="OrthoDB" id="1159385at2"/>
<protein>
    <recommendedName>
        <fullName evidence="4">PKD domain-containing protein</fullName>
    </recommendedName>
</protein>
<reference evidence="2 3" key="1">
    <citation type="submission" date="2014-04" db="EMBL/GenBank/DDBJ databases">
        <title>Aquimarina sp. 22II-S11-z7 Genome Sequencing.</title>
        <authorList>
            <person name="Lai Q."/>
        </authorList>
    </citation>
    <scope>NUCLEOTIDE SEQUENCE [LARGE SCALE GENOMIC DNA]</scope>
    <source>
        <strain evidence="2 3">22II-S11-z7</strain>
    </source>
</reference>
<gene>
    <name evidence="2" type="ORF">ATO12_14495</name>
</gene>
<dbReference type="EMBL" id="AQRA01000004">
    <property type="protein sequence ID" value="EZH74081.1"/>
    <property type="molecule type" value="Genomic_DNA"/>
</dbReference>
<dbReference type="PROSITE" id="PS51257">
    <property type="entry name" value="PROKAR_LIPOPROTEIN"/>
    <property type="match status" value="1"/>
</dbReference>
<keyword evidence="1" id="KW-0732">Signal</keyword>
<evidence type="ECO:0000313" key="2">
    <source>
        <dbReference type="EMBL" id="EZH74081.1"/>
    </source>
</evidence>
<proteinExistence type="predicted"/>
<name>A0A023BVR1_9FLAO</name>
<feature type="signal peptide" evidence="1">
    <location>
        <begin position="1"/>
        <end position="23"/>
    </location>
</feature>
<dbReference type="Proteomes" id="UP000023541">
    <property type="component" value="Unassembled WGS sequence"/>
</dbReference>
<evidence type="ECO:0000313" key="3">
    <source>
        <dbReference type="Proteomes" id="UP000023541"/>
    </source>
</evidence>
<dbReference type="STRING" id="1317122.ATO12_14495"/>
<dbReference type="AlphaFoldDB" id="A0A023BVR1"/>
<accession>A0A023BVR1</accession>
<keyword evidence="3" id="KW-1185">Reference proteome</keyword>
<organism evidence="2 3">
    <name type="scientific">Aquimarina atlantica</name>
    <dbReference type="NCBI Taxonomy" id="1317122"/>
    <lineage>
        <taxon>Bacteria</taxon>
        <taxon>Pseudomonadati</taxon>
        <taxon>Bacteroidota</taxon>
        <taxon>Flavobacteriia</taxon>
        <taxon>Flavobacteriales</taxon>
        <taxon>Flavobacteriaceae</taxon>
        <taxon>Aquimarina</taxon>
    </lineage>
</organism>
<dbReference type="eggNOG" id="ENOG5030W9Y">
    <property type="taxonomic scope" value="Bacteria"/>
</dbReference>